<keyword evidence="2" id="KW-1185">Reference proteome</keyword>
<evidence type="ECO:0000313" key="2">
    <source>
        <dbReference type="Proteomes" id="UP001162131"/>
    </source>
</evidence>
<organism evidence="1 2">
    <name type="scientific">Blepharisma stoltei</name>
    <dbReference type="NCBI Taxonomy" id="1481888"/>
    <lineage>
        <taxon>Eukaryota</taxon>
        <taxon>Sar</taxon>
        <taxon>Alveolata</taxon>
        <taxon>Ciliophora</taxon>
        <taxon>Postciliodesmatophora</taxon>
        <taxon>Heterotrichea</taxon>
        <taxon>Heterotrichida</taxon>
        <taxon>Blepharismidae</taxon>
        <taxon>Blepharisma</taxon>
    </lineage>
</organism>
<gene>
    <name evidence="1" type="ORF">BSTOLATCC_MIC23517</name>
</gene>
<dbReference type="Proteomes" id="UP001162131">
    <property type="component" value="Unassembled WGS sequence"/>
</dbReference>
<name>A0AAU9IXN8_9CILI</name>
<proteinExistence type="predicted"/>
<sequence length="166" mass="19314">MSSYILFEENNDETPSRLKFNPMVEVTEFEQEERERGGISEIDGKVLRSSKHYKKSGDWLKEREKAISLNRKTKNSVKERVNSKLKSLSPLRVSSNSCYRRKDNVSSRRSTNYSIRINSKGKSMVQSPMLRTRKGRMRDSIRNSIAALTQIYGSRNSKCSETFQKY</sequence>
<dbReference type="AlphaFoldDB" id="A0AAU9IXN8"/>
<reference evidence="1" key="1">
    <citation type="submission" date="2021-09" db="EMBL/GenBank/DDBJ databases">
        <authorList>
            <consortium name="AG Swart"/>
            <person name="Singh M."/>
            <person name="Singh A."/>
            <person name="Seah K."/>
            <person name="Emmerich C."/>
        </authorList>
    </citation>
    <scope>NUCLEOTIDE SEQUENCE</scope>
    <source>
        <strain evidence="1">ATCC30299</strain>
    </source>
</reference>
<comment type="caution">
    <text evidence="1">The sequence shown here is derived from an EMBL/GenBank/DDBJ whole genome shotgun (WGS) entry which is preliminary data.</text>
</comment>
<dbReference type="EMBL" id="CAJZBQ010000022">
    <property type="protein sequence ID" value="CAG9319309.1"/>
    <property type="molecule type" value="Genomic_DNA"/>
</dbReference>
<evidence type="ECO:0000313" key="1">
    <source>
        <dbReference type="EMBL" id="CAG9319309.1"/>
    </source>
</evidence>
<protein>
    <submittedName>
        <fullName evidence="1">Uncharacterized protein</fullName>
    </submittedName>
</protein>
<accession>A0AAU9IXN8</accession>